<feature type="domain" description="Ig-like" evidence="9">
    <location>
        <begin position="297"/>
        <end position="367"/>
    </location>
</feature>
<evidence type="ECO:0000256" key="2">
    <source>
        <dbReference type="ARBA" id="ARBA00007810"/>
    </source>
</evidence>
<dbReference type="GO" id="GO:0005912">
    <property type="term" value="C:adherens junction"/>
    <property type="evidence" value="ECO:0007669"/>
    <property type="project" value="TreeGrafter"/>
</dbReference>
<dbReference type="PANTHER" id="PTHR23277:SF106">
    <property type="entry name" value="NECTIN-1 ISOFORM X1-RELATED"/>
    <property type="match status" value="1"/>
</dbReference>
<name>A0A498L9H0_LABRO</name>
<dbReference type="PROSITE" id="PS50835">
    <property type="entry name" value="IG_LIKE"/>
    <property type="match status" value="2"/>
</dbReference>
<feature type="domain" description="Ig-like" evidence="9">
    <location>
        <begin position="91"/>
        <end position="186"/>
    </location>
</feature>
<dbReference type="InterPro" id="IPR036179">
    <property type="entry name" value="Ig-like_dom_sf"/>
</dbReference>
<dbReference type="EMBL" id="QBIY01013429">
    <property type="protein sequence ID" value="RXN04798.1"/>
    <property type="molecule type" value="Genomic_DNA"/>
</dbReference>
<proteinExistence type="evidence at protein level"/>
<evidence type="ECO:0000256" key="1">
    <source>
        <dbReference type="ARBA" id="ARBA00004370"/>
    </source>
</evidence>
<dbReference type="GO" id="GO:0016020">
    <property type="term" value="C:membrane"/>
    <property type="evidence" value="ECO:0007669"/>
    <property type="project" value="UniProtKB-SubCell"/>
</dbReference>
<dbReference type="SUPFAM" id="SSF48726">
    <property type="entry name" value="Immunoglobulin"/>
    <property type="match status" value="3"/>
</dbReference>
<keyword evidence="7" id="KW-1015">Disulfide bond</keyword>
<dbReference type="InterPro" id="IPR051427">
    <property type="entry name" value="Nectin/Nectin-like"/>
</dbReference>
<dbReference type="InterPro" id="IPR013783">
    <property type="entry name" value="Ig-like_fold"/>
</dbReference>
<dbReference type="InterPro" id="IPR013162">
    <property type="entry name" value="CD80_C2-set"/>
</dbReference>
<evidence type="ECO:0000256" key="5">
    <source>
        <dbReference type="ARBA" id="ARBA00022889"/>
    </source>
</evidence>
<evidence type="ECO:0000259" key="9">
    <source>
        <dbReference type="PROSITE" id="PS50835"/>
    </source>
</evidence>
<dbReference type="GO" id="GO:0007156">
    <property type="term" value="P:homophilic cell adhesion via plasma membrane adhesion molecules"/>
    <property type="evidence" value="ECO:0007669"/>
    <property type="project" value="TreeGrafter"/>
</dbReference>
<sequence>MVQQSHSSLRSQCGPSVCQLSYAAYSAVDGASLPVQQSCRLPSVVAGAVVRRIKTFLVSGCKRDSPFWCSRAAAPFGSSESPSFDICHHAPPLATFLPKPQVSYKTTSPGVIEANCTAVARPQAEIVWNVEGNNRTIGPPVTTAIQQNDGTTLVISTLTIQAGLLKDVSVKCLVHHKGLETAIAVSMNTKTTSPVNVSVTVDAIPIAGRPKVTLATCTTSRIKPAAKVSWNLGALSDSVKISTNTVKHLDGTFTVSSSLIATPTVQMNQKIVQCLIRHAAMKEELKVDHKITVHYPPQLVSVTPFKDLSSAEVYQCEADANPAVTQFKWHSTHQTIPNDAIKTEGNKLYLLKLTSDLTGLYICEASNEYGKGMGSLYWQKGERTEDYHSEL</sequence>
<evidence type="ECO:0000256" key="6">
    <source>
        <dbReference type="ARBA" id="ARBA00023136"/>
    </source>
</evidence>
<keyword evidence="4" id="KW-0677">Repeat</keyword>
<evidence type="ECO:0000256" key="8">
    <source>
        <dbReference type="ARBA" id="ARBA00023180"/>
    </source>
</evidence>
<dbReference type="GO" id="GO:0007157">
    <property type="term" value="P:heterophilic cell-cell adhesion via plasma membrane cell adhesion molecules"/>
    <property type="evidence" value="ECO:0007669"/>
    <property type="project" value="TreeGrafter"/>
</dbReference>
<keyword evidence="11" id="KW-1185">Reference proteome</keyword>
<keyword evidence="5" id="KW-0130">Cell adhesion</keyword>
<evidence type="ECO:0000313" key="10">
    <source>
        <dbReference type="EMBL" id="RXN04798.1"/>
    </source>
</evidence>
<keyword evidence="12" id="KW-1267">Proteomics identification</keyword>
<dbReference type="AlphaFoldDB" id="A0A498L9H0"/>
<evidence type="ECO:0000256" key="3">
    <source>
        <dbReference type="ARBA" id="ARBA00022729"/>
    </source>
</evidence>
<keyword evidence="6" id="KW-0472">Membrane</keyword>
<dbReference type="InterPro" id="IPR007110">
    <property type="entry name" value="Ig-like_dom"/>
</dbReference>
<evidence type="ECO:0007829" key="12">
    <source>
        <dbReference type="PeptideAtlas" id="A0A498L9H0"/>
    </source>
</evidence>
<dbReference type="Gene3D" id="2.60.40.10">
    <property type="entry name" value="Immunoglobulins"/>
    <property type="match status" value="3"/>
</dbReference>
<dbReference type="Pfam" id="PF08205">
    <property type="entry name" value="C2-set_2"/>
    <property type="match status" value="1"/>
</dbReference>
<keyword evidence="8" id="KW-0325">Glycoprotein</keyword>
<protein>
    <submittedName>
        <fullName evidence="10">OX-2 membrane glyco-like protein</fullName>
    </submittedName>
</protein>
<evidence type="ECO:0000313" key="11">
    <source>
        <dbReference type="Proteomes" id="UP000290572"/>
    </source>
</evidence>
<reference evidence="10 11" key="1">
    <citation type="submission" date="2018-03" db="EMBL/GenBank/DDBJ databases">
        <title>Draft genome sequence of Rohu Carp (Labeo rohita).</title>
        <authorList>
            <person name="Das P."/>
            <person name="Kushwaha B."/>
            <person name="Joshi C.G."/>
            <person name="Kumar D."/>
            <person name="Nagpure N.S."/>
            <person name="Sahoo L."/>
            <person name="Das S.P."/>
            <person name="Bit A."/>
            <person name="Patnaik S."/>
            <person name="Meher P.K."/>
            <person name="Jayasankar P."/>
            <person name="Koringa P.G."/>
            <person name="Patel N.V."/>
            <person name="Hinsu A.T."/>
            <person name="Kumar R."/>
            <person name="Pandey M."/>
            <person name="Agarwal S."/>
            <person name="Srivastava S."/>
            <person name="Singh M."/>
            <person name="Iquebal M.A."/>
            <person name="Jaiswal S."/>
            <person name="Angadi U.B."/>
            <person name="Kumar N."/>
            <person name="Raza M."/>
            <person name="Shah T.M."/>
            <person name="Rai A."/>
            <person name="Jena J.K."/>
        </authorList>
    </citation>
    <scope>NUCLEOTIDE SEQUENCE [LARGE SCALE GENOMIC DNA]</scope>
    <source>
        <strain evidence="10">DASCIFA01</strain>
        <tissue evidence="10">Testis</tissue>
    </source>
</reference>
<gene>
    <name evidence="10" type="ORF">ROHU_033781</name>
</gene>
<dbReference type="PANTHER" id="PTHR23277">
    <property type="entry name" value="NECTIN-RELATED"/>
    <property type="match status" value="1"/>
</dbReference>
<evidence type="ECO:0000256" key="4">
    <source>
        <dbReference type="ARBA" id="ARBA00022737"/>
    </source>
</evidence>
<comment type="similarity">
    <text evidence="2">Belongs to the nectin family.</text>
</comment>
<accession>A0A498L9H0</accession>
<keyword evidence="3" id="KW-0732">Signal</keyword>
<organism evidence="10 11">
    <name type="scientific">Labeo rohita</name>
    <name type="common">Indian major carp</name>
    <name type="synonym">Cyprinus rohita</name>
    <dbReference type="NCBI Taxonomy" id="84645"/>
    <lineage>
        <taxon>Eukaryota</taxon>
        <taxon>Metazoa</taxon>
        <taxon>Chordata</taxon>
        <taxon>Craniata</taxon>
        <taxon>Vertebrata</taxon>
        <taxon>Euteleostomi</taxon>
        <taxon>Actinopterygii</taxon>
        <taxon>Neopterygii</taxon>
        <taxon>Teleostei</taxon>
        <taxon>Ostariophysi</taxon>
        <taxon>Cypriniformes</taxon>
        <taxon>Cyprinidae</taxon>
        <taxon>Labeoninae</taxon>
        <taxon>Labeonini</taxon>
        <taxon>Labeo</taxon>
    </lineage>
</organism>
<comment type="caution">
    <text evidence="10">The sequence shown here is derived from an EMBL/GenBank/DDBJ whole genome shotgun (WGS) entry which is preliminary data.</text>
</comment>
<dbReference type="Proteomes" id="UP000290572">
    <property type="component" value="Unassembled WGS sequence"/>
</dbReference>
<evidence type="ECO:0000256" key="7">
    <source>
        <dbReference type="ARBA" id="ARBA00023157"/>
    </source>
</evidence>
<comment type="subcellular location">
    <subcellularLocation>
        <location evidence="1">Membrane</location>
    </subcellularLocation>
</comment>